<feature type="transmembrane region" description="Helical" evidence="1">
    <location>
        <begin position="93"/>
        <end position="112"/>
    </location>
</feature>
<proteinExistence type="predicted"/>
<protein>
    <recommendedName>
        <fullName evidence="4">Prepilin peptidase</fullName>
    </recommendedName>
</protein>
<name>A0ABS9WGM2_9ACTN</name>
<evidence type="ECO:0000256" key="1">
    <source>
        <dbReference type="SAM" id="Phobius"/>
    </source>
</evidence>
<comment type="caution">
    <text evidence="2">The sequence shown here is derived from an EMBL/GenBank/DDBJ whole genome shotgun (WGS) entry which is preliminary data.</text>
</comment>
<gene>
    <name evidence="2" type="ORF">LPT13_06520</name>
</gene>
<keyword evidence="1" id="KW-0812">Transmembrane</keyword>
<feature type="transmembrane region" description="Helical" evidence="1">
    <location>
        <begin position="6"/>
        <end position="24"/>
    </location>
</feature>
<dbReference type="EMBL" id="JAJMLW010000002">
    <property type="protein sequence ID" value="MCI2242003.1"/>
    <property type="molecule type" value="Genomic_DNA"/>
</dbReference>
<feature type="transmembrane region" description="Helical" evidence="1">
    <location>
        <begin position="119"/>
        <end position="141"/>
    </location>
</feature>
<evidence type="ECO:0000313" key="2">
    <source>
        <dbReference type="EMBL" id="MCI2242003.1"/>
    </source>
</evidence>
<keyword evidence="1" id="KW-1133">Transmembrane helix</keyword>
<accession>A0ABS9WGM2</accession>
<organism evidence="2 3">
    <name type="scientific">Adlercreutzia faecimuris</name>
    <dbReference type="NCBI Taxonomy" id="2897341"/>
    <lineage>
        <taxon>Bacteria</taxon>
        <taxon>Bacillati</taxon>
        <taxon>Actinomycetota</taxon>
        <taxon>Coriobacteriia</taxon>
        <taxon>Eggerthellales</taxon>
        <taxon>Eggerthellaceae</taxon>
        <taxon>Adlercreutzia</taxon>
    </lineage>
</organism>
<feature type="transmembrane region" description="Helical" evidence="1">
    <location>
        <begin position="67"/>
        <end position="87"/>
    </location>
</feature>
<evidence type="ECO:0000313" key="3">
    <source>
        <dbReference type="Proteomes" id="UP001430755"/>
    </source>
</evidence>
<sequence>MTANMVIAAIVVIAAACGLAFVRLGELAGCGRPAPRGSLRAPHGRLVRTRCLDEPAALGFGARLGRLAVPLAGVLLAFLALGLAGALPLSGVLAPTLELIVAVAVALGMTYADAGPWRALGYALGGYLALGAAATAAGMALMPGDTAGANALAMIAGTAGEALAVAWMPPKSAWAREFEDGHVNAIRVSDRSAAARAYRAAEDRSWRPPADRVRHAHAVDVVRDVRKGRDRDGE</sequence>
<keyword evidence="1" id="KW-0472">Membrane</keyword>
<reference evidence="2" key="1">
    <citation type="submission" date="2021-11" db="EMBL/GenBank/DDBJ databases">
        <title>A Novel Adlercreutzia Species, isolated from a Allomyrina dichotoma larva feces.</title>
        <authorList>
            <person name="Suh M.K."/>
        </authorList>
    </citation>
    <scope>NUCLEOTIDE SEQUENCE</scope>
    <source>
        <strain evidence="2">JBNU-10</strain>
    </source>
</reference>
<dbReference type="RefSeq" id="WP_242164799.1">
    <property type="nucleotide sequence ID" value="NZ_JAJMLW010000002.1"/>
</dbReference>
<feature type="transmembrane region" description="Helical" evidence="1">
    <location>
        <begin position="147"/>
        <end position="168"/>
    </location>
</feature>
<keyword evidence="3" id="KW-1185">Reference proteome</keyword>
<dbReference type="Proteomes" id="UP001430755">
    <property type="component" value="Unassembled WGS sequence"/>
</dbReference>
<evidence type="ECO:0008006" key="4">
    <source>
        <dbReference type="Google" id="ProtNLM"/>
    </source>
</evidence>